<name>A0A6C0AH54_9ZZZZ</name>
<reference evidence="1" key="1">
    <citation type="journal article" date="2020" name="Nature">
        <title>Giant virus diversity and host interactions through global metagenomics.</title>
        <authorList>
            <person name="Schulz F."/>
            <person name="Roux S."/>
            <person name="Paez-Espino D."/>
            <person name="Jungbluth S."/>
            <person name="Walsh D.A."/>
            <person name="Denef V.J."/>
            <person name="McMahon K.D."/>
            <person name="Konstantinidis K.T."/>
            <person name="Eloe-Fadrosh E.A."/>
            <person name="Kyrpides N.C."/>
            <person name="Woyke T."/>
        </authorList>
    </citation>
    <scope>NUCLEOTIDE SEQUENCE</scope>
    <source>
        <strain evidence="1">GVMAG-S-1024976-23</strain>
    </source>
</reference>
<dbReference type="AlphaFoldDB" id="A0A6C0AH54"/>
<proteinExistence type="predicted"/>
<protein>
    <submittedName>
        <fullName evidence="1">Uncharacterized protein</fullName>
    </submittedName>
</protein>
<organism evidence="1">
    <name type="scientific">viral metagenome</name>
    <dbReference type="NCBI Taxonomy" id="1070528"/>
    <lineage>
        <taxon>unclassified sequences</taxon>
        <taxon>metagenomes</taxon>
        <taxon>organismal metagenomes</taxon>
    </lineage>
</organism>
<evidence type="ECO:0000313" key="1">
    <source>
        <dbReference type="EMBL" id="QHS78695.1"/>
    </source>
</evidence>
<sequence length="362" mass="43440">MIYPYSNCFQEHLVSKIYEQTYKTPLKNNYYVFSLKKILRQECNGYKNLENDIKNDVYMRSYKQVFDNSMKYIIEDHKSLYDCEPSMCVYVKNVIQYLLDDTIKFVKAWILAEPQLIESFIKAKYDYRKMDIINWENEEHIGLKNIENWNIIDEYRISYLNKCKFLKLSNSSVKKVAILLIKMYIVTKRINQKNVFNSKKFNNTIIATGILSTGFKMDNIYYDSNTETLGFKYRDCLMNMYDYFPENMGIGLTTFEHLFHTYLFCLDTKHCSKNYIHMFNYSNICLQRLQFEFGKKQINNNILEKINNMLQNIHNNKYANCYVLLTILPEDIVNNIDKYFVCPNLDFGELSYYMHKICINDK</sequence>
<dbReference type="EMBL" id="MN740602">
    <property type="protein sequence ID" value="QHS78695.1"/>
    <property type="molecule type" value="Genomic_DNA"/>
</dbReference>
<accession>A0A6C0AH54</accession>